<organism evidence="1">
    <name type="scientific">Arion vulgaris</name>
    <dbReference type="NCBI Taxonomy" id="1028688"/>
    <lineage>
        <taxon>Eukaryota</taxon>
        <taxon>Metazoa</taxon>
        <taxon>Spiralia</taxon>
        <taxon>Lophotrochozoa</taxon>
        <taxon>Mollusca</taxon>
        <taxon>Gastropoda</taxon>
        <taxon>Heterobranchia</taxon>
        <taxon>Euthyneura</taxon>
        <taxon>Panpulmonata</taxon>
        <taxon>Eupulmonata</taxon>
        <taxon>Stylommatophora</taxon>
        <taxon>Helicina</taxon>
        <taxon>Arionoidea</taxon>
        <taxon>Arionidae</taxon>
        <taxon>Arion</taxon>
    </lineage>
</organism>
<gene>
    <name evidence="1" type="primary">ORF165259</name>
</gene>
<dbReference type="AlphaFoldDB" id="A0A0B7B6E6"/>
<evidence type="ECO:0000313" key="1">
    <source>
        <dbReference type="EMBL" id="CEK88427.1"/>
    </source>
</evidence>
<protein>
    <recommendedName>
        <fullName evidence="2">Reverse transcriptase domain-containing protein</fullName>
    </recommendedName>
</protein>
<name>A0A0B7B6E6_9EUPU</name>
<proteinExistence type="predicted"/>
<evidence type="ECO:0008006" key="2">
    <source>
        <dbReference type="Google" id="ProtNLM"/>
    </source>
</evidence>
<accession>A0A0B7B6E6</accession>
<sequence length="85" mass="10002">MKKTYEGMKCRVIHEGHLMEFFEIRTEVRQGWLSSPFLFLLAIDWIMKSTTDNNLGIQRTLMKLEPWTCCQNMVQIHLEVPGITS</sequence>
<dbReference type="EMBL" id="HACG01041562">
    <property type="protein sequence ID" value="CEK88427.1"/>
    <property type="molecule type" value="Transcribed_RNA"/>
</dbReference>
<feature type="non-terminal residue" evidence="1">
    <location>
        <position position="85"/>
    </location>
</feature>
<reference evidence="1" key="1">
    <citation type="submission" date="2014-12" db="EMBL/GenBank/DDBJ databases">
        <title>Insight into the proteome of Arion vulgaris.</title>
        <authorList>
            <person name="Aradska J."/>
            <person name="Bulat T."/>
            <person name="Smidak R."/>
            <person name="Sarate P."/>
            <person name="Gangsoo J."/>
            <person name="Sialana F."/>
            <person name="Bilban M."/>
            <person name="Lubec G."/>
        </authorList>
    </citation>
    <scope>NUCLEOTIDE SEQUENCE</scope>
    <source>
        <tissue evidence="1">Skin</tissue>
    </source>
</reference>